<evidence type="ECO:0000256" key="4">
    <source>
        <dbReference type="ARBA" id="ARBA00022692"/>
    </source>
</evidence>
<protein>
    <recommendedName>
        <fullName evidence="10">Transmembrane 9 superfamily member</fullName>
    </recommendedName>
</protein>
<reference evidence="11" key="1">
    <citation type="journal article" date="2023" name="Plant J.">
        <title>The genome of the king protea, Protea cynaroides.</title>
        <authorList>
            <person name="Chang J."/>
            <person name="Duong T.A."/>
            <person name="Schoeman C."/>
            <person name="Ma X."/>
            <person name="Roodt D."/>
            <person name="Barker N."/>
            <person name="Li Z."/>
            <person name="Van de Peer Y."/>
            <person name="Mizrachi E."/>
        </authorList>
    </citation>
    <scope>NUCLEOTIDE SEQUENCE</scope>
    <source>
        <tissue evidence="11">Young leaves</tissue>
    </source>
</reference>
<dbReference type="OrthoDB" id="1666796at2759"/>
<evidence type="ECO:0000256" key="6">
    <source>
        <dbReference type="ARBA" id="ARBA00022753"/>
    </source>
</evidence>
<dbReference type="PANTHER" id="PTHR10766">
    <property type="entry name" value="TRANSMEMBRANE 9 SUPERFAMILY PROTEIN"/>
    <property type="match status" value="1"/>
</dbReference>
<dbReference type="GO" id="GO:0000139">
    <property type="term" value="C:Golgi membrane"/>
    <property type="evidence" value="ECO:0007669"/>
    <property type="project" value="UniProtKB-SubCell"/>
</dbReference>
<accession>A0A9Q0QRP9</accession>
<gene>
    <name evidence="11" type="ORF">NE237_016106</name>
</gene>
<evidence type="ECO:0000313" key="11">
    <source>
        <dbReference type="EMBL" id="KAJ4969405.1"/>
    </source>
</evidence>
<keyword evidence="7 10" id="KW-1133">Transmembrane helix</keyword>
<keyword evidence="12" id="KW-1185">Reference proteome</keyword>
<keyword evidence="8" id="KW-0333">Golgi apparatus</keyword>
<comment type="similarity">
    <text evidence="3 10">Belongs to the nonaspanin (TM9SF) (TC 9.A.2) family.</text>
</comment>
<evidence type="ECO:0000256" key="7">
    <source>
        <dbReference type="ARBA" id="ARBA00022989"/>
    </source>
</evidence>
<comment type="caution">
    <text evidence="11">The sequence shown here is derived from an EMBL/GenBank/DDBJ whole genome shotgun (WGS) entry which is preliminary data.</text>
</comment>
<dbReference type="GO" id="GO:0072657">
    <property type="term" value="P:protein localization to membrane"/>
    <property type="evidence" value="ECO:0007669"/>
    <property type="project" value="TreeGrafter"/>
</dbReference>
<comment type="subcellular location">
    <subcellularLocation>
        <location evidence="1">Endosome membrane</location>
        <topology evidence="1">Multi-pass membrane protein</topology>
    </subcellularLocation>
    <subcellularLocation>
        <location evidence="2">Golgi apparatus membrane</location>
        <topology evidence="2">Multi-pass membrane protein</topology>
    </subcellularLocation>
</comment>
<evidence type="ECO:0000256" key="3">
    <source>
        <dbReference type="ARBA" id="ARBA00005227"/>
    </source>
</evidence>
<evidence type="ECO:0000313" key="12">
    <source>
        <dbReference type="Proteomes" id="UP001141806"/>
    </source>
</evidence>
<sequence length="121" mass="14070">MKQGQPLVFTYEVSFLESDIKWFSIWDAYLNINDSEIHWILILKSIITITLLASIMHVIFLRTIRIDLTRYEQFNNEGQAPAHMNKENWRHLCNPGFSVHYIGSVSSPINHLIEGMPAIAR</sequence>
<evidence type="ECO:0000256" key="10">
    <source>
        <dbReference type="RuleBase" id="RU363079"/>
    </source>
</evidence>
<dbReference type="Proteomes" id="UP001141806">
    <property type="component" value="Unassembled WGS sequence"/>
</dbReference>
<dbReference type="PANTHER" id="PTHR10766:SF55">
    <property type="entry name" value="TRANSMEMBRANE 9 SUPERFAMILY MEMBER 4"/>
    <property type="match status" value="1"/>
</dbReference>
<dbReference type="InterPro" id="IPR004240">
    <property type="entry name" value="EMP70"/>
</dbReference>
<evidence type="ECO:0000256" key="2">
    <source>
        <dbReference type="ARBA" id="ARBA00004653"/>
    </source>
</evidence>
<evidence type="ECO:0000256" key="9">
    <source>
        <dbReference type="ARBA" id="ARBA00023136"/>
    </source>
</evidence>
<feature type="transmembrane region" description="Helical" evidence="10">
    <location>
        <begin position="37"/>
        <end position="61"/>
    </location>
</feature>
<evidence type="ECO:0000256" key="1">
    <source>
        <dbReference type="ARBA" id="ARBA00004337"/>
    </source>
</evidence>
<proteinExistence type="inferred from homology"/>
<dbReference type="GO" id="GO:0010008">
    <property type="term" value="C:endosome membrane"/>
    <property type="evidence" value="ECO:0007669"/>
    <property type="project" value="UniProtKB-SubCell"/>
</dbReference>
<dbReference type="EMBL" id="JAMYWD010000006">
    <property type="protein sequence ID" value="KAJ4969405.1"/>
    <property type="molecule type" value="Genomic_DNA"/>
</dbReference>
<evidence type="ECO:0000256" key="8">
    <source>
        <dbReference type="ARBA" id="ARBA00023034"/>
    </source>
</evidence>
<keyword evidence="9 10" id="KW-0472">Membrane</keyword>
<dbReference type="AlphaFoldDB" id="A0A9Q0QRP9"/>
<comment type="caution">
    <text evidence="10">Lacks conserved residue(s) required for the propagation of feature annotation.</text>
</comment>
<keyword evidence="5" id="KW-0732">Signal</keyword>
<keyword evidence="6" id="KW-0967">Endosome</keyword>
<organism evidence="11 12">
    <name type="scientific">Protea cynaroides</name>
    <dbReference type="NCBI Taxonomy" id="273540"/>
    <lineage>
        <taxon>Eukaryota</taxon>
        <taxon>Viridiplantae</taxon>
        <taxon>Streptophyta</taxon>
        <taxon>Embryophyta</taxon>
        <taxon>Tracheophyta</taxon>
        <taxon>Spermatophyta</taxon>
        <taxon>Magnoliopsida</taxon>
        <taxon>Proteales</taxon>
        <taxon>Proteaceae</taxon>
        <taxon>Protea</taxon>
    </lineage>
</organism>
<keyword evidence="4 10" id="KW-0812">Transmembrane</keyword>
<name>A0A9Q0QRP9_9MAGN</name>
<evidence type="ECO:0000256" key="5">
    <source>
        <dbReference type="ARBA" id="ARBA00022729"/>
    </source>
</evidence>
<dbReference type="Pfam" id="PF02990">
    <property type="entry name" value="EMP70"/>
    <property type="match status" value="1"/>
</dbReference>